<gene>
    <name evidence="9" type="ORF">ADH66_05100</name>
    <name evidence="10" type="ORF">I5Q82_15170</name>
</gene>
<evidence type="ECO:0000313" key="11">
    <source>
        <dbReference type="Proteomes" id="UP000196710"/>
    </source>
</evidence>
<evidence type="ECO:0000256" key="1">
    <source>
        <dbReference type="ARBA" id="ARBA00010587"/>
    </source>
</evidence>
<dbReference type="RefSeq" id="WP_066534845.1">
    <property type="nucleotide sequence ID" value="NZ_CP021422.1"/>
</dbReference>
<dbReference type="PROSITE" id="PS00550">
    <property type="entry name" value="HEMERYTHRINS"/>
    <property type="match status" value="1"/>
</dbReference>
<dbReference type="Proteomes" id="UP000596035">
    <property type="component" value="Chromosome"/>
</dbReference>
<reference evidence="10 12" key="3">
    <citation type="submission" date="2020-11" db="EMBL/GenBank/DDBJ databases">
        <title>Closed and high quality bacterial genomes of the OMM12 community.</title>
        <authorList>
            <person name="Marbouty M."/>
            <person name="Lamy-Besnier Q."/>
            <person name="Debarbieux L."/>
            <person name="Koszul R."/>
        </authorList>
    </citation>
    <scope>NUCLEOTIDE SEQUENCE [LARGE SCALE GENOMIC DNA]</scope>
    <source>
        <strain evidence="10 12">KB18</strain>
    </source>
</reference>
<feature type="domain" description="Response regulatory" evidence="8">
    <location>
        <begin position="337"/>
        <end position="452"/>
    </location>
</feature>
<dbReference type="Pfam" id="PF01814">
    <property type="entry name" value="Hemerythrin"/>
    <property type="match status" value="1"/>
</dbReference>
<dbReference type="SUPFAM" id="SSF47188">
    <property type="entry name" value="Hemerythrin-like"/>
    <property type="match status" value="1"/>
</dbReference>
<dbReference type="SUPFAM" id="SSF52172">
    <property type="entry name" value="CheY-like"/>
    <property type="match status" value="1"/>
</dbReference>
<dbReference type="KEGG" id="amur:ADH66_05100"/>
<dbReference type="EMBL" id="CP021422">
    <property type="protein sequence ID" value="ASB40091.1"/>
    <property type="molecule type" value="Genomic_DNA"/>
</dbReference>
<dbReference type="PROSITE" id="PS50110">
    <property type="entry name" value="RESPONSE_REGULATORY"/>
    <property type="match status" value="1"/>
</dbReference>
<evidence type="ECO:0000256" key="3">
    <source>
        <dbReference type="ARBA" id="ARBA00022553"/>
    </source>
</evidence>
<comment type="similarity">
    <text evidence="1">Belongs to the hemerythrin family.</text>
</comment>
<evidence type="ECO:0000256" key="7">
    <source>
        <dbReference type="PROSITE-ProRule" id="PRU00169"/>
    </source>
</evidence>
<evidence type="ECO:0000313" key="10">
    <source>
        <dbReference type="EMBL" id="QQR29380.1"/>
    </source>
</evidence>
<name>A0A1Z2XNW7_9FIRM</name>
<reference evidence="9" key="1">
    <citation type="journal article" date="2017" name="Genome Announc.">
        <title>High-Quality Whole-Genome Sequences of the Oligo-Mouse-Microbiota Bacterial Community.</title>
        <authorList>
            <person name="Garzetti D."/>
            <person name="Brugiroux S."/>
            <person name="Bunk B."/>
            <person name="Pukall R."/>
            <person name="McCoy K.D."/>
            <person name="Macpherson A.J."/>
            <person name="Stecher B."/>
        </authorList>
    </citation>
    <scope>NUCLEOTIDE SEQUENCE</scope>
    <source>
        <strain evidence="9">KB18</strain>
    </source>
</reference>
<evidence type="ECO:0000313" key="12">
    <source>
        <dbReference type="Proteomes" id="UP000596035"/>
    </source>
</evidence>
<protein>
    <recommendedName>
        <fullName evidence="2">Stage 0 sporulation protein A homolog</fullName>
    </recommendedName>
</protein>
<proteinExistence type="inferred from homology"/>
<dbReference type="NCBIfam" id="TIGR02481">
    <property type="entry name" value="hemeryth_dom"/>
    <property type="match status" value="1"/>
</dbReference>
<dbReference type="Proteomes" id="UP000196710">
    <property type="component" value="Chromosome"/>
</dbReference>
<evidence type="ECO:0000313" key="9">
    <source>
        <dbReference type="EMBL" id="ASB40091.1"/>
    </source>
</evidence>
<dbReference type="InterPro" id="IPR001789">
    <property type="entry name" value="Sig_transdc_resp-reg_receiver"/>
</dbReference>
<accession>A0A1Z2XNW7</accession>
<dbReference type="InterPro" id="IPR016131">
    <property type="entry name" value="Haemerythrin_Fe_BS"/>
</dbReference>
<dbReference type="Gene3D" id="3.40.50.2300">
    <property type="match status" value="1"/>
</dbReference>
<dbReference type="EMBL" id="CP065321">
    <property type="protein sequence ID" value="QQR29380.1"/>
    <property type="molecule type" value="Genomic_DNA"/>
</dbReference>
<dbReference type="InterPro" id="IPR050595">
    <property type="entry name" value="Bact_response_regulator"/>
</dbReference>
<reference evidence="11" key="2">
    <citation type="submission" date="2017-05" db="EMBL/GenBank/DDBJ databases">
        <title>Improved OligoMM genomes.</title>
        <authorList>
            <person name="Garzetti D."/>
        </authorList>
    </citation>
    <scope>NUCLEOTIDE SEQUENCE [LARGE SCALE GENOMIC DNA]</scope>
    <source>
        <strain evidence="11">KB18</strain>
    </source>
</reference>
<keyword evidence="5" id="KW-0408">Iron</keyword>
<dbReference type="Pfam" id="PF00072">
    <property type="entry name" value="Response_reg"/>
    <property type="match status" value="1"/>
</dbReference>
<evidence type="ECO:0000259" key="8">
    <source>
        <dbReference type="PROSITE" id="PS50110"/>
    </source>
</evidence>
<dbReference type="CDD" id="cd12107">
    <property type="entry name" value="Hemerythrin"/>
    <property type="match status" value="1"/>
</dbReference>
<sequence length="457" mass="52413">MENQLEWQEEYNIGVEEIDKEHRRLFKIINKLMTASSENGDNYQRTCQEGIKFFRGHTLKHFADEELYMATMGYEGLERHKKIHKGFREDTLPALEQELEQDGYSQEAIEHFLGVCTGWLIGHTLTEDQAIAGKHISKWEELLPESELEALKKVIIQLVFDLFHLESKVVSDTYGGEKFGRGVYYRLVYGSKGEDVRQEVLMVFEEKLLVNTVGKILGIQTDRMDSMLVHAARYTARQFVGKVMEFIETGKNLELKEENLLSFEQFGEIFDREKPQVSLLFNTGGAGYFAYCAIAPHLLDASVLTPLESENAMKEVEKYLNERSAQERYEEAHQHKKILVVDDSATIRQGMKSLLEPDYEILLADSGAAAFRAISLNQPDLVLLDYEMPVCDGAQTLEMLRTVPEFEKVPVIFLTGRRDPQSMIKVMPLNPSGYLLKTLKPEEIKKEVDGFFAEKEK</sequence>
<evidence type="ECO:0000256" key="6">
    <source>
        <dbReference type="ARBA" id="ARBA00024867"/>
    </source>
</evidence>
<dbReference type="InterPro" id="IPR012827">
    <property type="entry name" value="Hemerythrin_metal-bd"/>
</dbReference>
<dbReference type="InterPro" id="IPR011006">
    <property type="entry name" value="CheY-like_superfamily"/>
</dbReference>
<dbReference type="InterPro" id="IPR035938">
    <property type="entry name" value="Hemerythrin-like_sf"/>
</dbReference>
<evidence type="ECO:0000256" key="4">
    <source>
        <dbReference type="ARBA" id="ARBA00022723"/>
    </source>
</evidence>
<dbReference type="GO" id="GO:0046872">
    <property type="term" value="F:metal ion binding"/>
    <property type="evidence" value="ECO:0007669"/>
    <property type="project" value="UniProtKB-KW"/>
</dbReference>
<dbReference type="PANTHER" id="PTHR44591:SF3">
    <property type="entry name" value="RESPONSE REGULATORY DOMAIN-CONTAINING PROTEIN"/>
    <property type="match status" value="1"/>
</dbReference>
<feature type="modified residue" description="4-aspartylphosphate" evidence="7">
    <location>
        <position position="385"/>
    </location>
</feature>
<dbReference type="Gene3D" id="1.20.120.50">
    <property type="entry name" value="Hemerythrin-like"/>
    <property type="match status" value="1"/>
</dbReference>
<dbReference type="GO" id="GO:0000160">
    <property type="term" value="P:phosphorelay signal transduction system"/>
    <property type="evidence" value="ECO:0007669"/>
    <property type="project" value="InterPro"/>
</dbReference>
<keyword evidence="11" id="KW-1185">Reference proteome</keyword>
<keyword evidence="4" id="KW-0479">Metal-binding</keyword>
<dbReference type="CDD" id="cd00156">
    <property type="entry name" value="REC"/>
    <property type="match status" value="1"/>
</dbReference>
<comment type="function">
    <text evidence="6">May play the central regulatory role in sporulation. It may be an element of the effector pathway responsible for the activation of sporulation genes in response to nutritional stress. Spo0A may act in concert with spo0H (a sigma factor) to control the expression of some genes that are critical to the sporulation process.</text>
</comment>
<keyword evidence="3 7" id="KW-0597">Phosphoprotein</keyword>
<dbReference type="InterPro" id="IPR012312">
    <property type="entry name" value="Hemerythrin-like"/>
</dbReference>
<evidence type="ECO:0000256" key="5">
    <source>
        <dbReference type="ARBA" id="ARBA00023004"/>
    </source>
</evidence>
<dbReference type="SMART" id="SM00448">
    <property type="entry name" value="REC"/>
    <property type="match status" value="1"/>
</dbReference>
<evidence type="ECO:0000256" key="2">
    <source>
        <dbReference type="ARBA" id="ARBA00018672"/>
    </source>
</evidence>
<dbReference type="AlphaFoldDB" id="A0A1Z2XNW7"/>
<organism evidence="10 12">
    <name type="scientific">Acutalibacter muris</name>
    <dbReference type="NCBI Taxonomy" id="1796620"/>
    <lineage>
        <taxon>Bacteria</taxon>
        <taxon>Bacillati</taxon>
        <taxon>Bacillota</taxon>
        <taxon>Clostridia</taxon>
        <taxon>Eubacteriales</taxon>
        <taxon>Acutalibacteraceae</taxon>
        <taxon>Acutalibacter</taxon>
    </lineage>
</organism>
<dbReference type="PANTHER" id="PTHR44591">
    <property type="entry name" value="STRESS RESPONSE REGULATOR PROTEIN 1"/>
    <property type="match status" value="1"/>
</dbReference>